<dbReference type="Proteomes" id="UP001302321">
    <property type="component" value="Unassembled WGS sequence"/>
</dbReference>
<gene>
    <name evidence="2" type="ORF">QBC36DRAFT_316267</name>
</gene>
<comment type="caution">
    <text evidence="2">The sequence shown here is derived from an EMBL/GenBank/DDBJ whole genome shotgun (WGS) entry which is preliminary data.</text>
</comment>
<evidence type="ECO:0000313" key="3">
    <source>
        <dbReference type="Proteomes" id="UP001302321"/>
    </source>
</evidence>
<feature type="domain" description="Heterokaryon incompatibility" evidence="1">
    <location>
        <begin position="123"/>
        <end position="251"/>
    </location>
</feature>
<proteinExistence type="predicted"/>
<dbReference type="Pfam" id="PF06985">
    <property type="entry name" value="HET"/>
    <property type="match status" value="1"/>
</dbReference>
<sequence>MRDKALDQVDELGPLLVELRQRDFGNVQIQLQFRILAQSKNGLLINGHGFKWWTRETQASEFSVLPFLTMWASSSERRSMLVKGNTNCLSGSHCSNCYKAACCWKGLCDFEPLLGTVQTFQFTSKNKRMLETSGVPIRELPATFQDATKVIRFLRIRYLWIDSLCIVQDSTADCKAESSIMDKVYQHGRINITTTPSLNLNNRLFFDRDPVLVRPFPVYCHKVLHWCISSRLAYTDLAAEPLNRRGWVFQERLLSQRFTLPS</sequence>
<dbReference type="AlphaFoldDB" id="A0AAN6VW69"/>
<dbReference type="EMBL" id="MU866702">
    <property type="protein sequence ID" value="KAK4170929.1"/>
    <property type="molecule type" value="Genomic_DNA"/>
</dbReference>
<reference evidence="2" key="1">
    <citation type="journal article" date="2023" name="Mol. Phylogenet. Evol.">
        <title>Genome-scale phylogeny and comparative genomics of the fungal order Sordariales.</title>
        <authorList>
            <person name="Hensen N."/>
            <person name="Bonometti L."/>
            <person name="Westerberg I."/>
            <person name="Brannstrom I.O."/>
            <person name="Guillou S."/>
            <person name="Cros-Aarteil S."/>
            <person name="Calhoun S."/>
            <person name="Haridas S."/>
            <person name="Kuo A."/>
            <person name="Mondo S."/>
            <person name="Pangilinan J."/>
            <person name="Riley R."/>
            <person name="LaButti K."/>
            <person name="Andreopoulos B."/>
            <person name="Lipzen A."/>
            <person name="Chen C."/>
            <person name="Yan M."/>
            <person name="Daum C."/>
            <person name="Ng V."/>
            <person name="Clum A."/>
            <person name="Steindorff A."/>
            <person name="Ohm R.A."/>
            <person name="Martin F."/>
            <person name="Silar P."/>
            <person name="Natvig D.O."/>
            <person name="Lalanne C."/>
            <person name="Gautier V."/>
            <person name="Ament-Velasquez S.L."/>
            <person name="Kruys A."/>
            <person name="Hutchinson M.I."/>
            <person name="Powell A.J."/>
            <person name="Barry K."/>
            <person name="Miller A.N."/>
            <person name="Grigoriev I.V."/>
            <person name="Debuchy R."/>
            <person name="Gladieux P."/>
            <person name="Hiltunen Thoren M."/>
            <person name="Johannesson H."/>
        </authorList>
    </citation>
    <scope>NUCLEOTIDE SEQUENCE</scope>
    <source>
        <strain evidence="2">CBS 892.96</strain>
    </source>
</reference>
<name>A0AAN6VW69_9PEZI</name>
<keyword evidence="3" id="KW-1185">Reference proteome</keyword>
<dbReference type="PANTHER" id="PTHR33112">
    <property type="entry name" value="DOMAIN PROTEIN, PUTATIVE-RELATED"/>
    <property type="match status" value="1"/>
</dbReference>
<evidence type="ECO:0000313" key="2">
    <source>
        <dbReference type="EMBL" id="KAK4170929.1"/>
    </source>
</evidence>
<organism evidence="2 3">
    <name type="scientific">Triangularia setosa</name>
    <dbReference type="NCBI Taxonomy" id="2587417"/>
    <lineage>
        <taxon>Eukaryota</taxon>
        <taxon>Fungi</taxon>
        <taxon>Dikarya</taxon>
        <taxon>Ascomycota</taxon>
        <taxon>Pezizomycotina</taxon>
        <taxon>Sordariomycetes</taxon>
        <taxon>Sordariomycetidae</taxon>
        <taxon>Sordariales</taxon>
        <taxon>Podosporaceae</taxon>
        <taxon>Triangularia</taxon>
    </lineage>
</organism>
<evidence type="ECO:0000259" key="1">
    <source>
        <dbReference type="Pfam" id="PF06985"/>
    </source>
</evidence>
<accession>A0AAN6VW69</accession>
<reference evidence="2" key="2">
    <citation type="submission" date="2023-05" db="EMBL/GenBank/DDBJ databases">
        <authorList>
            <consortium name="Lawrence Berkeley National Laboratory"/>
            <person name="Steindorff A."/>
            <person name="Hensen N."/>
            <person name="Bonometti L."/>
            <person name="Westerberg I."/>
            <person name="Brannstrom I.O."/>
            <person name="Guillou S."/>
            <person name="Cros-Aarteil S."/>
            <person name="Calhoun S."/>
            <person name="Haridas S."/>
            <person name="Kuo A."/>
            <person name="Mondo S."/>
            <person name="Pangilinan J."/>
            <person name="Riley R."/>
            <person name="Labutti K."/>
            <person name="Andreopoulos B."/>
            <person name="Lipzen A."/>
            <person name="Chen C."/>
            <person name="Yanf M."/>
            <person name="Daum C."/>
            <person name="Ng V."/>
            <person name="Clum A."/>
            <person name="Ohm R."/>
            <person name="Martin F."/>
            <person name="Silar P."/>
            <person name="Natvig D."/>
            <person name="Lalanne C."/>
            <person name="Gautier V."/>
            <person name="Ament-Velasquez S.L."/>
            <person name="Kruys A."/>
            <person name="Hutchinson M.I."/>
            <person name="Powell A.J."/>
            <person name="Barry K."/>
            <person name="Miller A.N."/>
            <person name="Grigoriev I.V."/>
            <person name="Debuchy R."/>
            <person name="Gladieux P."/>
            <person name="Thoren M.H."/>
            <person name="Johannesson H."/>
        </authorList>
    </citation>
    <scope>NUCLEOTIDE SEQUENCE</scope>
    <source>
        <strain evidence="2">CBS 892.96</strain>
    </source>
</reference>
<protein>
    <recommendedName>
        <fullName evidence="1">Heterokaryon incompatibility domain-containing protein</fullName>
    </recommendedName>
</protein>
<dbReference type="PANTHER" id="PTHR33112:SF16">
    <property type="entry name" value="HETEROKARYON INCOMPATIBILITY DOMAIN-CONTAINING PROTEIN"/>
    <property type="match status" value="1"/>
</dbReference>
<dbReference type="InterPro" id="IPR010730">
    <property type="entry name" value="HET"/>
</dbReference>